<gene>
    <name evidence="4" type="ORF">STAS_09946</name>
</gene>
<feature type="domain" description="Glabrous enhancer-binding protein-like DBD" evidence="3">
    <location>
        <begin position="41"/>
        <end position="95"/>
    </location>
</feature>
<evidence type="ECO:0000313" key="4">
    <source>
        <dbReference type="EMBL" id="GER33787.1"/>
    </source>
</evidence>
<protein>
    <submittedName>
        <fullName evidence="4">DNA-binding storekeeper protein-relatedtranscriptional regulator</fullName>
    </submittedName>
</protein>
<keyword evidence="4" id="KW-0238">DNA-binding</keyword>
<evidence type="ECO:0000256" key="2">
    <source>
        <dbReference type="SAM" id="Coils"/>
    </source>
</evidence>
<name>A0A5A7PNB6_STRAF</name>
<reference evidence="5" key="1">
    <citation type="journal article" date="2019" name="Curr. Biol.">
        <title>Genome Sequence of Striga asiatica Provides Insight into the Evolution of Plant Parasitism.</title>
        <authorList>
            <person name="Yoshida S."/>
            <person name="Kim S."/>
            <person name="Wafula E.K."/>
            <person name="Tanskanen J."/>
            <person name="Kim Y.M."/>
            <person name="Honaas L."/>
            <person name="Yang Z."/>
            <person name="Spallek T."/>
            <person name="Conn C.E."/>
            <person name="Ichihashi Y."/>
            <person name="Cheong K."/>
            <person name="Cui S."/>
            <person name="Der J.P."/>
            <person name="Gundlach H."/>
            <person name="Jiao Y."/>
            <person name="Hori C."/>
            <person name="Ishida J.K."/>
            <person name="Kasahara H."/>
            <person name="Kiba T."/>
            <person name="Kim M.S."/>
            <person name="Koo N."/>
            <person name="Laohavisit A."/>
            <person name="Lee Y.H."/>
            <person name="Lumba S."/>
            <person name="McCourt P."/>
            <person name="Mortimer J.C."/>
            <person name="Mutuku J.M."/>
            <person name="Nomura T."/>
            <person name="Sasaki-Sekimoto Y."/>
            <person name="Seto Y."/>
            <person name="Wang Y."/>
            <person name="Wakatake T."/>
            <person name="Sakakibara H."/>
            <person name="Demura T."/>
            <person name="Yamaguchi S."/>
            <person name="Yoneyama K."/>
            <person name="Manabe R.I."/>
            <person name="Nelson D.C."/>
            <person name="Schulman A.H."/>
            <person name="Timko M.P."/>
            <person name="dePamphilis C.W."/>
            <person name="Choi D."/>
            <person name="Shirasu K."/>
        </authorList>
    </citation>
    <scope>NUCLEOTIDE SEQUENCE [LARGE SCALE GENOMIC DNA]</scope>
    <source>
        <strain evidence="5">cv. UVA1</strain>
    </source>
</reference>
<feature type="coiled-coil region" evidence="2">
    <location>
        <begin position="56"/>
        <end position="83"/>
    </location>
</feature>
<dbReference type="InterPro" id="IPR053932">
    <property type="entry name" value="GeBP-like_DBD"/>
</dbReference>
<organism evidence="4 5">
    <name type="scientific">Striga asiatica</name>
    <name type="common">Asiatic witchweed</name>
    <name type="synonym">Buchnera asiatica</name>
    <dbReference type="NCBI Taxonomy" id="4170"/>
    <lineage>
        <taxon>Eukaryota</taxon>
        <taxon>Viridiplantae</taxon>
        <taxon>Streptophyta</taxon>
        <taxon>Embryophyta</taxon>
        <taxon>Tracheophyta</taxon>
        <taxon>Spermatophyta</taxon>
        <taxon>Magnoliopsida</taxon>
        <taxon>eudicotyledons</taxon>
        <taxon>Gunneridae</taxon>
        <taxon>Pentapetalae</taxon>
        <taxon>asterids</taxon>
        <taxon>lamiids</taxon>
        <taxon>Lamiales</taxon>
        <taxon>Orobanchaceae</taxon>
        <taxon>Buchnereae</taxon>
        <taxon>Striga</taxon>
    </lineage>
</organism>
<dbReference type="GO" id="GO:0003677">
    <property type="term" value="F:DNA binding"/>
    <property type="evidence" value="ECO:0007669"/>
    <property type="project" value="UniProtKB-KW"/>
</dbReference>
<proteinExistence type="inferred from homology"/>
<accession>A0A5A7PNB6</accession>
<sequence>MASREPSSHKKKVKNCNRIQPPSMMKVVAKSRGAVQDIGGGPSADMAAFYDYIKRNLKFESSKEQLRRKVNRLKQRYLNALKKGKNGENHVFSNPPRIGCLNFPR</sequence>
<evidence type="ECO:0000313" key="5">
    <source>
        <dbReference type="Proteomes" id="UP000325081"/>
    </source>
</evidence>
<dbReference type="Pfam" id="PF04504">
    <property type="entry name" value="GeBP-like_DBD"/>
    <property type="match status" value="1"/>
</dbReference>
<keyword evidence="2" id="KW-0175">Coiled coil</keyword>
<evidence type="ECO:0000259" key="3">
    <source>
        <dbReference type="Pfam" id="PF04504"/>
    </source>
</evidence>
<comment type="caution">
    <text evidence="4">The sequence shown here is derived from an EMBL/GenBank/DDBJ whole genome shotgun (WGS) entry which is preliminary data.</text>
</comment>
<dbReference type="OrthoDB" id="661680at2759"/>
<comment type="similarity">
    <text evidence="1">Belongs to the GeBP family.</text>
</comment>
<evidence type="ECO:0000256" key="1">
    <source>
        <dbReference type="ARBA" id="ARBA00010820"/>
    </source>
</evidence>
<dbReference type="EMBL" id="BKCP01004794">
    <property type="protein sequence ID" value="GER33787.1"/>
    <property type="molecule type" value="Genomic_DNA"/>
</dbReference>
<dbReference type="Proteomes" id="UP000325081">
    <property type="component" value="Unassembled WGS sequence"/>
</dbReference>
<keyword evidence="5" id="KW-1185">Reference proteome</keyword>
<dbReference type="AlphaFoldDB" id="A0A5A7PNB6"/>